<sequence length="109" mass="12928">MALCCFCCLLPLTLAYSLREFQNVPDYQQHQKWDKRDTVVTDYYGFPRPVAEPPFRGKRDAKRTQVVYPSAAGQESIPLTVAREPPLKRFYDDYIIRRLYNVYDNNNDW</sequence>
<accession>A0A9P1N180</accession>
<feature type="chain" id="PRO_5040445770" evidence="1">
    <location>
        <begin position="16"/>
        <end position="109"/>
    </location>
</feature>
<proteinExistence type="predicted"/>
<protein>
    <submittedName>
        <fullName evidence="2">Uncharacterized protein</fullName>
    </submittedName>
</protein>
<organism evidence="2 3">
    <name type="scientific">Caenorhabditis angaria</name>
    <dbReference type="NCBI Taxonomy" id="860376"/>
    <lineage>
        <taxon>Eukaryota</taxon>
        <taxon>Metazoa</taxon>
        <taxon>Ecdysozoa</taxon>
        <taxon>Nematoda</taxon>
        <taxon>Chromadorea</taxon>
        <taxon>Rhabditida</taxon>
        <taxon>Rhabditina</taxon>
        <taxon>Rhabditomorpha</taxon>
        <taxon>Rhabditoidea</taxon>
        <taxon>Rhabditidae</taxon>
        <taxon>Peloderinae</taxon>
        <taxon>Caenorhabditis</taxon>
    </lineage>
</organism>
<name>A0A9P1N180_9PELO</name>
<keyword evidence="1" id="KW-0732">Signal</keyword>
<evidence type="ECO:0000313" key="2">
    <source>
        <dbReference type="EMBL" id="CAI5444145.1"/>
    </source>
</evidence>
<keyword evidence="3" id="KW-1185">Reference proteome</keyword>
<dbReference type="AlphaFoldDB" id="A0A9P1N180"/>
<evidence type="ECO:0000256" key="1">
    <source>
        <dbReference type="SAM" id="SignalP"/>
    </source>
</evidence>
<dbReference type="Proteomes" id="UP001152747">
    <property type="component" value="Unassembled WGS sequence"/>
</dbReference>
<feature type="signal peptide" evidence="1">
    <location>
        <begin position="1"/>
        <end position="15"/>
    </location>
</feature>
<gene>
    <name evidence="2" type="ORF">CAMP_LOCUS6782</name>
</gene>
<evidence type="ECO:0000313" key="3">
    <source>
        <dbReference type="Proteomes" id="UP001152747"/>
    </source>
</evidence>
<comment type="caution">
    <text evidence="2">The sequence shown here is derived from an EMBL/GenBank/DDBJ whole genome shotgun (WGS) entry which is preliminary data.</text>
</comment>
<dbReference type="EMBL" id="CANHGI010000003">
    <property type="protein sequence ID" value="CAI5444145.1"/>
    <property type="molecule type" value="Genomic_DNA"/>
</dbReference>
<reference evidence="2" key="1">
    <citation type="submission" date="2022-11" db="EMBL/GenBank/DDBJ databases">
        <authorList>
            <person name="Kikuchi T."/>
        </authorList>
    </citation>
    <scope>NUCLEOTIDE SEQUENCE</scope>
    <source>
        <strain evidence="2">PS1010</strain>
    </source>
</reference>